<feature type="disulfide bond" description="Redox-active" evidence="10">
    <location>
        <begin position="33"/>
        <end position="36"/>
    </location>
</feature>
<evidence type="ECO:0000256" key="6">
    <source>
        <dbReference type="ARBA" id="ARBA00023284"/>
    </source>
</evidence>
<evidence type="ECO:0000256" key="5">
    <source>
        <dbReference type="ARBA" id="ARBA00023157"/>
    </source>
</evidence>
<comment type="similarity">
    <text evidence="1 8">Belongs to the thioredoxin family.</text>
</comment>
<feature type="site" description="Contributes to redox potential value" evidence="9">
    <location>
        <position position="34"/>
    </location>
</feature>
<evidence type="ECO:0000256" key="10">
    <source>
        <dbReference type="PIRSR" id="PIRSR000077-4"/>
    </source>
</evidence>
<dbReference type="CDD" id="cd02947">
    <property type="entry name" value="TRX_family"/>
    <property type="match status" value="1"/>
</dbReference>
<protein>
    <recommendedName>
        <fullName evidence="2 7">Thioredoxin</fullName>
    </recommendedName>
</protein>
<dbReference type="eggNOG" id="COG3118">
    <property type="taxonomic scope" value="Bacteria"/>
</dbReference>
<accession>C2ER91</accession>
<reference evidence="12 13" key="1">
    <citation type="submission" date="2009-01" db="EMBL/GenBank/DDBJ databases">
        <authorList>
            <person name="Qin X."/>
            <person name="Bachman B."/>
            <person name="Battles P."/>
            <person name="Bell A."/>
            <person name="Bess C."/>
            <person name="Bickham C."/>
            <person name="Chaboub L."/>
            <person name="Chen D."/>
            <person name="Coyle M."/>
            <person name="Deiros D.R."/>
            <person name="Dinh H."/>
            <person name="Forbes L."/>
            <person name="Fowler G."/>
            <person name="Francisco L."/>
            <person name="Fu Q."/>
            <person name="Gubbala S."/>
            <person name="Hale W."/>
            <person name="Han Y."/>
            <person name="Hemphill L."/>
            <person name="Highlander S.K."/>
            <person name="Hirani K."/>
            <person name="Hogues M."/>
            <person name="Jackson L."/>
            <person name="Jakkamsetti A."/>
            <person name="Javaid M."/>
            <person name="Jiang H."/>
            <person name="Korchina V."/>
            <person name="Kovar C."/>
            <person name="Lara F."/>
            <person name="Lee S."/>
            <person name="Mata R."/>
            <person name="Mathew T."/>
            <person name="Moen C."/>
            <person name="Morales K."/>
            <person name="Munidasa M."/>
            <person name="Nazareth L."/>
            <person name="Ngo R."/>
            <person name="Nguyen L."/>
            <person name="Okwuonu G."/>
            <person name="Ongeri F."/>
            <person name="Patil S."/>
            <person name="Petrosino J."/>
            <person name="Pham C."/>
            <person name="Pham P."/>
            <person name="Pu L.-L."/>
            <person name="Puazo M."/>
            <person name="Raj R."/>
            <person name="Reid J."/>
            <person name="Rouhana J."/>
            <person name="Saada N."/>
            <person name="Shang Y."/>
            <person name="Simmons D."/>
            <person name="Thornton R."/>
            <person name="Warren J."/>
            <person name="Weissenberger G."/>
            <person name="Zhang J."/>
            <person name="Zhang L."/>
            <person name="Zhou C."/>
            <person name="Zhu D."/>
            <person name="Muzny D."/>
            <person name="Worley K."/>
            <person name="Gibbs R."/>
        </authorList>
    </citation>
    <scope>NUCLEOTIDE SEQUENCE [LARGE SCALE GENOMIC DNA]</scope>
    <source>
        <strain evidence="12 13">DSM 16047</strain>
    </source>
</reference>
<proteinExistence type="inferred from homology"/>
<feature type="site" description="Deprotonates C-terminal active site Cys" evidence="9">
    <location>
        <position position="27"/>
    </location>
</feature>
<keyword evidence="6 10" id="KW-0676">Redox-active center</keyword>
<keyword evidence="3" id="KW-0813">Transport</keyword>
<evidence type="ECO:0000256" key="1">
    <source>
        <dbReference type="ARBA" id="ARBA00008987"/>
    </source>
</evidence>
<dbReference type="NCBIfam" id="TIGR01068">
    <property type="entry name" value="thioredoxin"/>
    <property type="match status" value="1"/>
</dbReference>
<keyword evidence="4" id="KW-0249">Electron transport</keyword>
<sequence>MRGNNMVDAINDQNYEEETKDGVALIDFWATWCGPCKMQSPVIDQLSEERQDVNFYKMDVDQNQNTAKNLGIMAIPTLVIKKDGNIVDRLTGYTPKEKLNQILDQYAG</sequence>
<dbReference type="PIRSF" id="PIRSF000077">
    <property type="entry name" value="Thioredoxin"/>
    <property type="match status" value="1"/>
</dbReference>
<dbReference type="Gene3D" id="3.40.30.10">
    <property type="entry name" value="Glutaredoxin"/>
    <property type="match status" value="1"/>
</dbReference>
<comment type="caution">
    <text evidence="12">The sequence shown here is derived from an EMBL/GenBank/DDBJ whole genome shotgun (WGS) entry which is preliminary data.</text>
</comment>
<evidence type="ECO:0000256" key="2">
    <source>
        <dbReference type="ARBA" id="ARBA00020570"/>
    </source>
</evidence>
<evidence type="ECO:0000256" key="3">
    <source>
        <dbReference type="ARBA" id="ARBA00022448"/>
    </source>
</evidence>
<evidence type="ECO:0000256" key="9">
    <source>
        <dbReference type="PIRSR" id="PIRSR000077-1"/>
    </source>
</evidence>
<dbReference type="InterPro" id="IPR013766">
    <property type="entry name" value="Thioredoxin_domain"/>
</dbReference>
<gene>
    <name evidence="12" type="primary">trxA</name>
    <name evidence="12" type="ORF">HMPREF0548_2187</name>
</gene>
<dbReference type="PANTHER" id="PTHR45663:SF11">
    <property type="entry name" value="GEO12009P1"/>
    <property type="match status" value="1"/>
</dbReference>
<dbReference type="FunFam" id="3.40.30.10:FF:000001">
    <property type="entry name" value="Thioredoxin"/>
    <property type="match status" value="1"/>
</dbReference>
<feature type="active site" description="Nucleophile" evidence="9">
    <location>
        <position position="36"/>
    </location>
</feature>
<feature type="active site" description="Nucleophile" evidence="9">
    <location>
        <position position="33"/>
    </location>
</feature>
<evidence type="ECO:0000256" key="8">
    <source>
        <dbReference type="PIRNR" id="PIRNR000077"/>
    </source>
</evidence>
<dbReference type="InterPro" id="IPR017937">
    <property type="entry name" value="Thioredoxin_CS"/>
</dbReference>
<dbReference type="HOGENOM" id="CLU_090389_10_4_9"/>
<dbReference type="Pfam" id="PF00085">
    <property type="entry name" value="Thioredoxin"/>
    <property type="match status" value="1"/>
</dbReference>
<evidence type="ECO:0000256" key="7">
    <source>
        <dbReference type="NCBIfam" id="TIGR01068"/>
    </source>
</evidence>
<dbReference type="Proteomes" id="UP000005583">
    <property type="component" value="Unassembled WGS sequence"/>
</dbReference>
<dbReference type="SUPFAM" id="SSF52833">
    <property type="entry name" value="Thioredoxin-like"/>
    <property type="match status" value="1"/>
</dbReference>
<dbReference type="AlphaFoldDB" id="C2ER91"/>
<dbReference type="EMBL" id="ACGU01000113">
    <property type="protein sequence ID" value="EEJ70980.1"/>
    <property type="molecule type" value="Genomic_DNA"/>
</dbReference>
<dbReference type="InterPro" id="IPR036249">
    <property type="entry name" value="Thioredoxin-like_sf"/>
</dbReference>
<feature type="domain" description="Thioredoxin" evidence="11">
    <location>
        <begin position="1"/>
        <end position="108"/>
    </location>
</feature>
<dbReference type="PROSITE" id="PS51352">
    <property type="entry name" value="THIOREDOXIN_2"/>
    <property type="match status" value="1"/>
</dbReference>
<keyword evidence="13" id="KW-1185">Reference proteome</keyword>
<keyword evidence="5 10" id="KW-1015">Disulfide bond</keyword>
<dbReference type="GO" id="GO:0005829">
    <property type="term" value="C:cytosol"/>
    <property type="evidence" value="ECO:0007669"/>
    <property type="project" value="TreeGrafter"/>
</dbReference>
<dbReference type="STRING" id="525365.HMPREF0548_2187"/>
<dbReference type="PROSITE" id="PS00194">
    <property type="entry name" value="THIOREDOXIN_1"/>
    <property type="match status" value="1"/>
</dbReference>
<feature type="site" description="Contributes to redox potential value" evidence="9">
    <location>
        <position position="35"/>
    </location>
</feature>
<evidence type="ECO:0000313" key="13">
    <source>
        <dbReference type="Proteomes" id="UP000005583"/>
    </source>
</evidence>
<dbReference type="PRINTS" id="PR00421">
    <property type="entry name" value="THIOREDOXIN"/>
</dbReference>
<evidence type="ECO:0000313" key="12">
    <source>
        <dbReference type="EMBL" id="EEJ70980.1"/>
    </source>
</evidence>
<name>C2ER91_9LACO</name>
<dbReference type="PANTHER" id="PTHR45663">
    <property type="entry name" value="GEO12009P1"/>
    <property type="match status" value="1"/>
</dbReference>
<evidence type="ECO:0000259" key="11">
    <source>
        <dbReference type="PROSITE" id="PS51352"/>
    </source>
</evidence>
<evidence type="ECO:0000256" key="4">
    <source>
        <dbReference type="ARBA" id="ARBA00022982"/>
    </source>
</evidence>
<dbReference type="GO" id="GO:0015035">
    <property type="term" value="F:protein-disulfide reductase activity"/>
    <property type="evidence" value="ECO:0007669"/>
    <property type="project" value="UniProtKB-UniRule"/>
</dbReference>
<dbReference type="InterPro" id="IPR005746">
    <property type="entry name" value="Thioredoxin"/>
</dbReference>
<dbReference type="GO" id="GO:0045454">
    <property type="term" value="P:cell redox homeostasis"/>
    <property type="evidence" value="ECO:0007669"/>
    <property type="project" value="TreeGrafter"/>
</dbReference>
<organism evidence="12 13">
    <name type="scientific">Lactobacillus ultunensis DSM 16047</name>
    <dbReference type="NCBI Taxonomy" id="525365"/>
    <lineage>
        <taxon>Bacteria</taxon>
        <taxon>Bacillati</taxon>
        <taxon>Bacillota</taxon>
        <taxon>Bacilli</taxon>
        <taxon>Lactobacillales</taxon>
        <taxon>Lactobacillaceae</taxon>
        <taxon>Lactobacillus</taxon>
    </lineage>
</organism>